<organism evidence="2 3">
    <name type="scientific">Prorocentrum cordatum</name>
    <dbReference type="NCBI Taxonomy" id="2364126"/>
    <lineage>
        <taxon>Eukaryota</taxon>
        <taxon>Sar</taxon>
        <taxon>Alveolata</taxon>
        <taxon>Dinophyceae</taxon>
        <taxon>Prorocentrales</taxon>
        <taxon>Prorocentraceae</taxon>
        <taxon>Prorocentrum</taxon>
    </lineage>
</organism>
<evidence type="ECO:0000313" key="3">
    <source>
        <dbReference type="Proteomes" id="UP001189429"/>
    </source>
</evidence>
<evidence type="ECO:0000256" key="1">
    <source>
        <dbReference type="SAM" id="MobiDB-lite"/>
    </source>
</evidence>
<comment type="caution">
    <text evidence="2">The sequence shown here is derived from an EMBL/GenBank/DDBJ whole genome shotgun (WGS) entry which is preliminary data.</text>
</comment>
<feature type="compositionally biased region" description="Basic and acidic residues" evidence="1">
    <location>
        <begin position="19"/>
        <end position="28"/>
    </location>
</feature>
<sequence>MERTCTRRRSSRASSRRSRGPDRRHLHDGDCRAIAASHQRPPRVHHRGGRGGGGHVRVAALEVPRDLPADAGLLLRAAQRAALRRGRPGRRRAESLRGRCVRYVPRGPHVPAGEGQGTGRQAHCWCALRRGREQAQGIELPHAGGGALGAPAHQGVVPVAHSCGAPAASRSAGGVREALELPEVLRGQRARRLLAHALIHACSVRQAAAQRSSLARGGVSGGGSAHSLVREAGGSGNGGGSARRVRRRSAAAIRAGREGGTGKVKQWRSVLARL</sequence>
<feature type="compositionally biased region" description="Basic residues" evidence="1">
    <location>
        <begin position="1"/>
        <end position="18"/>
    </location>
</feature>
<gene>
    <name evidence="2" type="ORF">PCOR1329_LOCUS69045</name>
</gene>
<proteinExistence type="predicted"/>
<evidence type="ECO:0000313" key="2">
    <source>
        <dbReference type="EMBL" id="CAK0888223.1"/>
    </source>
</evidence>
<feature type="region of interest" description="Disordered" evidence="1">
    <location>
        <begin position="215"/>
        <end position="249"/>
    </location>
</feature>
<keyword evidence="3" id="KW-1185">Reference proteome</keyword>
<feature type="region of interest" description="Disordered" evidence="1">
    <location>
        <begin position="1"/>
        <end position="28"/>
    </location>
</feature>
<reference evidence="2" key="1">
    <citation type="submission" date="2023-10" db="EMBL/GenBank/DDBJ databases">
        <authorList>
            <person name="Chen Y."/>
            <person name="Shah S."/>
            <person name="Dougan E. K."/>
            <person name="Thang M."/>
            <person name="Chan C."/>
        </authorList>
    </citation>
    <scope>NUCLEOTIDE SEQUENCE [LARGE SCALE GENOMIC DNA]</scope>
</reference>
<name>A0ABN9WNL4_9DINO</name>
<dbReference type="EMBL" id="CAUYUJ010019045">
    <property type="protein sequence ID" value="CAK0888223.1"/>
    <property type="molecule type" value="Genomic_DNA"/>
</dbReference>
<dbReference type="Proteomes" id="UP001189429">
    <property type="component" value="Unassembled WGS sequence"/>
</dbReference>
<accession>A0ABN9WNL4</accession>
<protein>
    <submittedName>
        <fullName evidence="2">Uncharacterized protein</fullName>
    </submittedName>
</protein>